<dbReference type="InterPro" id="IPR036188">
    <property type="entry name" value="FAD/NAD-bd_sf"/>
</dbReference>
<dbReference type="SUPFAM" id="SSF51905">
    <property type="entry name" value="FAD/NAD(P)-binding domain"/>
    <property type="match status" value="1"/>
</dbReference>
<evidence type="ECO:0000256" key="1">
    <source>
        <dbReference type="ARBA" id="ARBA00023002"/>
    </source>
</evidence>
<dbReference type="RefSeq" id="XP_038989527.1">
    <property type="nucleotide sequence ID" value="XM_039133599.1"/>
</dbReference>
<proteinExistence type="inferred from homology"/>
<feature type="domain" description="FAD-binding" evidence="4">
    <location>
        <begin position="9"/>
        <end position="325"/>
    </location>
</feature>
<dbReference type="OrthoDB" id="759125at2759"/>
<dbReference type="PANTHER" id="PTHR45934:SF2">
    <property type="entry name" value="MONOOXYGENASE 1"/>
    <property type="match status" value="1"/>
</dbReference>
<evidence type="ECO:0000259" key="4">
    <source>
        <dbReference type="Pfam" id="PF01494"/>
    </source>
</evidence>
<dbReference type="Proteomes" id="UP000228380">
    <property type="component" value="Chromosome 14"/>
</dbReference>
<dbReference type="GO" id="GO:0004497">
    <property type="term" value="F:monooxygenase activity"/>
    <property type="evidence" value="ECO:0007669"/>
    <property type="project" value="UniProtKB-KW"/>
</dbReference>
<protein>
    <submittedName>
        <fullName evidence="6">Monooxygenase 1-like isoform X1</fullName>
    </submittedName>
</protein>
<accession>A0A8B9AVB7</accession>
<keyword evidence="5" id="KW-1185">Reference proteome</keyword>
<dbReference type="GeneID" id="103720832"/>
<dbReference type="AlphaFoldDB" id="A0A8B9AVB7"/>
<evidence type="ECO:0000313" key="5">
    <source>
        <dbReference type="Proteomes" id="UP000228380"/>
    </source>
</evidence>
<dbReference type="Pfam" id="PF01494">
    <property type="entry name" value="FAD_binding_3"/>
    <property type="match status" value="1"/>
</dbReference>
<dbReference type="KEGG" id="pda:103720832"/>
<dbReference type="InterPro" id="IPR044560">
    <property type="entry name" value="MOase"/>
</dbReference>
<comment type="similarity">
    <text evidence="3">Belongs to the 3-hydroxybenzoate 6-hydroxylase family.</text>
</comment>
<dbReference type="PRINTS" id="PR00420">
    <property type="entry name" value="RNGMNOXGNASE"/>
</dbReference>
<evidence type="ECO:0000256" key="3">
    <source>
        <dbReference type="ARBA" id="ARBA00024018"/>
    </source>
</evidence>
<organism evidence="5 6">
    <name type="scientific">Phoenix dactylifera</name>
    <name type="common">Date palm</name>
    <dbReference type="NCBI Taxonomy" id="42345"/>
    <lineage>
        <taxon>Eukaryota</taxon>
        <taxon>Viridiplantae</taxon>
        <taxon>Streptophyta</taxon>
        <taxon>Embryophyta</taxon>
        <taxon>Tracheophyta</taxon>
        <taxon>Spermatophyta</taxon>
        <taxon>Magnoliopsida</taxon>
        <taxon>Liliopsida</taxon>
        <taxon>Arecaceae</taxon>
        <taxon>Coryphoideae</taxon>
        <taxon>Phoeniceae</taxon>
        <taxon>Phoenix</taxon>
    </lineage>
</organism>
<dbReference type="InterPro" id="IPR002938">
    <property type="entry name" value="FAD-bd"/>
</dbReference>
<sequence>MGSKEEHHDIVIVGGGICGLATALALHRKGINSLVLEKSDTLRAAGAAIGIYINGWRALDQLGLGTELRTKAIPITEIRDMWLHKNKMQVTSCRKEELRCLKRSDLIETLAKNLPTQSVHFGCQIVAVESDPITSFPVLYTNDGATIKAKVLIGCDGSNSIVAKSLGLQAPKVFPISVVRGFTSYSDGHSFDSHFIRLRGDDGVLLGRVPVDEKLVYWAVARLCPSQDSDVRKVPVLIKEFTLETLREFPPEVIEMVKHCDSSSLSLTHIWYRAPWHLIFANFWQGTMTVAGDAMHVMAPFLGQGGSSGLEDAIVLARCLSQEMRMDPEGAISDRELRRRIGRALSKYVNERRLRVMRLSTQTYLTASVMTASSWVKKLVYLAILVVFFRGGLLSHTNYDCGSL</sequence>
<keyword evidence="1" id="KW-0560">Oxidoreductase</keyword>
<evidence type="ECO:0000256" key="2">
    <source>
        <dbReference type="ARBA" id="ARBA00023033"/>
    </source>
</evidence>
<gene>
    <name evidence="6" type="primary">LOC103720832</name>
</gene>
<keyword evidence="2" id="KW-0503">Monooxygenase</keyword>
<reference evidence="6" key="2">
    <citation type="submission" date="2025-08" db="UniProtKB">
        <authorList>
            <consortium name="RefSeq"/>
        </authorList>
    </citation>
    <scope>IDENTIFICATION</scope>
    <source>
        <tissue evidence="6">Young leaves</tissue>
    </source>
</reference>
<evidence type="ECO:0000313" key="6">
    <source>
        <dbReference type="RefSeq" id="XP_038989527.1"/>
    </source>
</evidence>
<name>A0A8B9AVB7_PHODC</name>
<reference evidence="5" key="1">
    <citation type="journal article" date="2019" name="Nat. Commun.">
        <title>Genome-wide association mapping of date palm fruit traits.</title>
        <authorList>
            <person name="Hazzouri K.M."/>
            <person name="Gros-Balthazard M."/>
            <person name="Flowers J.M."/>
            <person name="Copetti D."/>
            <person name="Lemansour A."/>
            <person name="Lebrun M."/>
            <person name="Masmoudi K."/>
            <person name="Ferrand S."/>
            <person name="Dhar M.I."/>
            <person name="Fresquez Z.A."/>
            <person name="Rosas U."/>
            <person name="Zhang J."/>
            <person name="Talag J."/>
            <person name="Lee S."/>
            <person name="Kudrna D."/>
            <person name="Powell R.F."/>
            <person name="Leitch I.J."/>
            <person name="Krueger R.R."/>
            <person name="Wing R.A."/>
            <person name="Amiri K.M.A."/>
            <person name="Purugganan M.D."/>
        </authorList>
    </citation>
    <scope>NUCLEOTIDE SEQUENCE [LARGE SCALE GENOMIC DNA]</scope>
    <source>
        <strain evidence="5">cv. Khalas</strain>
    </source>
</reference>
<dbReference type="PANTHER" id="PTHR45934">
    <property type="entry name" value="FAD/NAD(P)-BINDING OXIDOREDUCTASE FAMILY PROTEIN"/>
    <property type="match status" value="1"/>
</dbReference>
<dbReference type="Gene3D" id="3.50.50.60">
    <property type="entry name" value="FAD/NAD(P)-binding domain"/>
    <property type="match status" value="1"/>
</dbReference>
<dbReference type="GO" id="GO:0071949">
    <property type="term" value="F:FAD binding"/>
    <property type="evidence" value="ECO:0007669"/>
    <property type="project" value="InterPro"/>
</dbReference>